<comment type="caution">
    <text evidence="2">The sequence shown here is derived from an EMBL/GenBank/DDBJ whole genome shotgun (WGS) entry which is preliminary data.</text>
</comment>
<protein>
    <submittedName>
        <fullName evidence="2">Uncharacterized protein</fullName>
    </submittedName>
</protein>
<dbReference type="RefSeq" id="WP_004626123.1">
    <property type="nucleotide sequence ID" value="NZ_AORV01000035.1"/>
</dbReference>
<organism evidence="2 3">
    <name type="scientific">Ruminiclostridium cellobioparum subsp. termitidis CT1112</name>
    <dbReference type="NCBI Taxonomy" id="1195236"/>
    <lineage>
        <taxon>Bacteria</taxon>
        <taxon>Bacillati</taxon>
        <taxon>Bacillota</taxon>
        <taxon>Clostridia</taxon>
        <taxon>Eubacteriales</taxon>
        <taxon>Oscillospiraceae</taxon>
        <taxon>Ruminiclostridium</taxon>
    </lineage>
</organism>
<keyword evidence="1" id="KW-0812">Transmembrane</keyword>
<proteinExistence type="predicted"/>
<dbReference type="EMBL" id="AORV01000035">
    <property type="protein sequence ID" value="EMS71713.1"/>
    <property type="molecule type" value="Genomic_DNA"/>
</dbReference>
<keyword evidence="1" id="KW-0472">Membrane</keyword>
<keyword evidence="1" id="KW-1133">Transmembrane helix</keyword>
<dbReference type="Proteomes" id="UP000014155">
    <property type="component" value="Unassembled WGS sequence"/>
</dbReference>
<feature type="transmembrane region" description="Helical" evidence="1">
    <location>
        <begin position="7"/>
        <end position="27"/>
    </location>
</feature>
<gene>
    <name evidence="2" type="ORF">CTER_2393</name>
</gene>
<keyword evidence="3" id="KW-1185">Reference proteome</keyword>
<dbReference type="STRING" id="1195236.CTER_2393"/>
<name>S0FT74_RUMCE</name>
<evidence type="ECO:0000313" key="3">
    <source>
        <dbReference type="Proteomes" id="UP000014155"/>
    </source>
</evidence>
<dbReference type="PATRIC" id="fig|1195236.3.peg.2705"/>
<evidence type="ECO:0000313" key="2">
    <source>
        <dbReference type="EMBL" id="EMS71713.1"/>
    </source>
</evidence>
<evidence type="ECO:0000256" key="1">
    <source>
        <dbReference type="SAM" id="Phobius"/>
    </source>
</evidence>
<reference evidence="2 3" key="1">
    <citation type="journal article" date="2013" name="Genome Announc.">
        <title>Draft Genome Sequence of the Cellulolytic, Mesophilic, Anaerobic Bacterium Clostridium termitidis Strain CT1112 (DSM 5398).</title>
        <authorList>
            <person name="Lal S."/>
            <person name="Ramachandran U."/>
            <person name="Zhang X."/>
            <person name="Munir R."/>
            <person name="Sparling R."/>
            <person name="Levin D.B."/>
        </authorList>
    </citation>
    <scope>NUCLEOTIDE SEQUENCE [LARGE SCALE GENOMIC DNA]</scope>
    <source>
        <strain evidence="2 3">CT1112</strain>
    </source>
</reference>
<accession>S0FT74</accession>
<sequence>MVKRKNIIGVLIILCIFSQIIFIGINFNIDSGQKQRNSHSLVKVKSIGNKVFYVTRGNLKIPGKTAQSRQINLNVSHRFYKDFQPGNYSNINELIDFRKYIRQAIPHYFNCSNYKNNYLHCS</sequence>
<dbReference type="AlphaFoldDB" id="S0FT74"/>